<evidence type="ECO:0000256" key="7">
    <source>
        <dbReference type="SAM" id="SignalP"/>
    </source>
</evidence>
<dbReference type="PROSITE" id="PS51257">
    <property type="entry name" value="PROKAR_LIPOPROTEIN"/>
    <property type="match status" value="1"/>
</dbReference>
<keyword evidence="5" id="KW-0998">Cell outer membrane</keyword>
<dbReference type="InterPro" id="IPR033985">
    <property type="entry name" value="SusD-like_N"/>
</dbReference>
<dbReference type="Gene3D" id="1.25.40.390">
    <property type="match status" value="1"/>
</dbReference>
<dbReference type="Pfam" id="PF14322">
    <property type="entry name" value="SusD-like_3"/>
    <property type="match status" value="1"/>
</dbReference>
<feature type="chain" id="PRO_5003375740" evidence="7">
    <location>
        <begin position="24"/>
        <end position="541"/>
    </location>
</feature>
<evidence type="ECO:0000256" key="2">
    <source>
        <dbReference type="ARBA" id="ARBA00006275"/>
    </source>
</evidence>
<dbReference type="STRING" id="688246.Premu_2279"/>
<dbReference type="OrthoDB" id="630434at2"/>
<accession>F8N8S0</accession>
<protein>
    <submittedName>
        <fullName evidence="10">RagB/SusD domain-containing protein</fullName>
    </submittedName>
</protein>
<dbReference type="InterPro" id="IPR012944">
    <property type="entry name" value="SusD_RagB_dom"/>
</dbReference>
<feature type="domain" description="RagB/SusD" evidence="8">
    <location>
        <begin position="348"/>
        <end position="514"/>
    </location>
</feature>
<dbReference type="Pfam" id="PF07980">
    <property type="entry name" value="SusD_RagB"/>
    <property type="match status" value="1"/>
</dbReference>
<dbReference type="GO" id="GO:0009279">
    <property type="term" value="C:cell outer membrane"/>
    <property type="evidence" value="ECO:0007669"/>
    <property type="project" value="UniProtKB-SubCell"/>
</dbReference>
<name>F8N8S0_9BACT</name>
<keyword evidence="3 7" id="KW-0732">Signal</keyword>
<evidence type="ECO:0000256" key="4">
    <source>
        <dbReference type="ARBA" id="ARBA00023136"/>
    </source>
</evidence>
<dbReference type="Proteomes" id="UP000002772">
    <property type="component" value="Unassembled WGS sequence"/>
</dbReference>
<keyword evidence="4" id="KW-0472">Membrane</keyword>
<dbReference type="AlphaFoldDB" id="F8N8S0"/>
<dbReference type="HOGENOM" id="CLU_015553_3_0_10"/>
<evidence type="ECO:0000256" key="5">
    <source>
        <dbReference type="ARBA" id="ARBA00023237"/>
    </source>
</evidence>
<proteinExistence type="inferred from homology"/>
<dbReference type="EMBL" id="GL945017">
    <property type="protein sequence ID" value="EGN57665.1"/>
    <property type="molecule type" value="Genomic_DNA"/>
</dbReference>
<evidence type="ECO:0000256" key="6">
    <source>
        <dbReference type="SAM" id="MobiDB-lite"/>
    </source>
</evidence>
<feature type="domain" description="SusD-like N-terminal" evidence="9">
    <location>
        <begin position="122"/>
        <end position="256"/>
    </location>
</feature>
<evidence type="ECO:0000259" key="9">
    <source>
        <dbReference type="Pfam" id="PF14322"/>
    </source>
</evidence>
<sequence length="541" mass="61564">MHIKHIYIFFVTALLLTASSCSSDFLKEYSQDLSRVKTATDLNELLMGDCLMPLGEAGVKNSTYYISNPNYAVLHFMGDELQENISTSGKPDILNEAETYFPFFCWQRDTWVDFKGASSLSSNESNYWDLAYKKIDRCNMVIDAQNDVACDNDEDRALLRHVMGECHYLRATYYFTLVNLYGKPYAPSTADNTPGVPIKISSKVEDKGYVRASIAEVYKQILADLDEAETDLKDVVAPKNIYHVGIEAVYIFRSRVEMFMQNWQKAAGYAKLALQQNSCLQNLVGWTGGYPISSDNKEVVYSNGASCFGNIVFLEPGKKSSFGRVYSPAFEVSDHLVSLFAKDDGRRSAYITNQDDVNYHRWSYHKINNSVKHYNIHNTASDVFCIRTAEAYLNLAEADAELGKDAEACQYLTKLREARVASNAAVSLSGEALVRFIREERERELCFEGHRWFDIRRYMADTKYPQTTTIVHTMSAYHTVDYNDVRQYTNYYRLDPNDDAYTLNIPKDVCDFQPSIGSNSRPDRTYFKQEVASDGNSGDDE</sequence>
<keyword evidence="11" id="KW-1185">Reference proteome</keyword>
<feature type="region of interest" description="Disordered" evidence="6">
    <location>
        <begin position="517"/>
        <end position="541"/>
    </location>
</feature>
<comment type="similarity">
    <text evidence="2">Belongs to the SusD family.</text>
</comment>
<evidence type="ECO:0000256" key="3">
    <source>
        <dbReference type="ARBA" id="ARBA00022729"/>
    </source>
</evidence>
<evidence type="ECO:0000259" key="8">
    <source>
        <dbReference type="Pfam" id="PF07980"/>
    </source>
</evidence>
<reference evidence="11" key="1">
    <citation type="journal article" date="2011" name="Stand. Genomic Sci.">
        <title>Non-contiguous finished genome sequence of the opportunistic oral pathogen Prevotella multisaccharivorax type strain (PPPA20).</title>
        <authorList>
            <person name="Pati A."/>
            <person name="Gronow S."/>
            <person name="Lu M."/>
            <person name="Lapidus A."/>
            <person name="Nolan M."/>
            <person name="Lucas S."/>
            <person name="Hammon N."/>
            <person name="Deshpande S."/>
            <person name="Cheng J.F."/>
            <person name="Tapia R."/>
            <person name="Han C."/>
            <person name="Goodwin L."/>
            <person name="Pitluck S."/>
            <person name="Liolios K."/>
            <person name="Pagani I."/>
            <person name="Mavromatis K."/>
            <person name="Mikhailova N."/>
            <person name="Huntemann M."/>
            <person name="Chen A."/>
            <person name="Palaniappan K."/>
            <person name="Land M."/>
            <person name="Hauser L."/>
            <person name="Detter J.C."/>
            <person name="Brambilla E.M."/>
            <person name="Rohde M."/>
            <person name="Goker M."/>
            <person name="Woyke T."/>
            <person name="Bristow J."/>
            <person name="Eisen J.A."/>
            <person name="Markowitz V."/>
            <person name="Hugenholtz P."/>
            <person name="Kyrpides N.C."/>
            <person name="Klenk H.P."/>
            <person name="Ivanova N."/>
        </authorList>
    </citation>
    <scope>NUCLEOTIDE SEQUENCE [LARGE SCALE GENOMIC DNA]</scope>
    <source>
        <strain evidence="11">DSM 17128</strain>
    </source>
</reference>
<dbReference type="SUPFAM" id="SSF48452">
    <property type="entry name" value="TPR-like"/>
    <property type="match status" value="1"/>
</dbReference>
<feature type="signal peptide" evidence="7">
    <location>
        <begin position="1"/>
        <end position="23"/>
    </location>
</feature>
<comment type="subcellular location">
    <subcellularLocation>
        <location evidence="1">Cell outer membrane</location>
    </subcellularLocation>
</comment>
<gene>
    <name evidence="10" type="ORF">Premu_2279</name>
</gene>
<dbReference type="RefSeq" id="WP_007575388.1">
    <property type="nucleotide sequence ID" value="NZ_BPTS01000002.1"/>
</dbReference>
<evidence type="ECO:0000313" key="10">
    <source>
        <dbReference type="EMBL" id="EGN57665.1"/>
    </source>
</evidence>
<evidence type="ECO:0000313" key="11">
    <source>
        <dbReference type="Proteomes" id="UP000002772"/>
    </source>
</evidence>
<evidence type="ECO:0000256" key="1">
    <source>
        <dbReference type="ARBA" id="ARBA00004442"/>
    </source>
</evidence>
<organism evidence="10 11">
    <name type="scientific">Hallella multisaccharivorax DSM 17128</name>
    <dbReference type="NCBI Taxonomy" id="688246"/>
    <lineage>
        <taxon>Bacteria</taxon>
        <taxon>Pseudomonadati</taxon>
        <taxon>Bacteroidota</taxon>
        <taxon>Bacteroidia</taxon>
        <taxon>Bacteroidales</taxon>
        <taxon>Prevotellaceae</taxon>
        <taxon>Hallella</taxon>
    </lineage>
</organism>
<dbReference type="InterPro" id="IPR011990">
    <property type="entry name" value="TPR-like_helical_dom_sf"/>
</dbReference>
<dbReference type="eggNOG" id="COG2956">
    <property type="taxonomic scope" value="Bacteria"/>
</dbReference>